<dbReference type="AlphaFoldDB" id="A0A2N5M066"/>
<dbReference type="GO" id="GO:0003700">
    <property type="term" value="F:DNA-binding transcription factor activity"/>
    <property type="evidence" value="ECO:0007669"/>
    <property type="project" value="InterPro"/>
</dbReference>
<dbReference type="OrthoDB" id="2884071at2"/>
<dbReference type="Proteomes" id="UP000234748">
    <property type="component" value="Unassembled WGS sequence"/>
</dbReference>
<accession>A0A2N5M066</accession>
<evidence type="ECO:0000313" key="6">
    <source>
        <dbReference type="EMBL" id="PLT27748.1"/>
    </source>
</evidence>
<evidence type="ECO:0000259" key="5">
    <source>
        <dbReference type="PROSITE" id="PS50937"/>
    </source>
</evidence>
<dbReference type="InterPro" id="IPR000551">
    <property type="entry name" value="MerR-type_HTH_dom"/>
</dbReference>
<keyword evidence="1" id="KW-0678">Repressor</keyword>
<keyword evidence="4" id="KW-0804">Transcription</keyword>
<keyword evidence="2" id="KW-0805">Transcription regulation</keyword>
<evidence type="ECO:0000256" key="1">
    <source>
        <dbReference type="ARBA" id="ARBA00022491"/>
    </source>
</evidence>
<sequence length="308" mass="35104">MSKNQVLKAYSIKDVSKKISVPTGTIRQWEKDLNGLLVIPRSRQGARFYTETEISILAKIKEMREKNLSKDMIRMLLEKHFNEGSEAPSESFGVPATVEQPLVKQEQAPAPQPALDMEEFKAALDSYKQNLVQEIKLEIKKNQMEMLEEVKNGIHEGTLRTVQGLSKSIQRSNEKRKSDMNAITESINEASKLNNETVASLSDSFVKSSKGTFEQLSKQISESSRTAAKDYKSMIYTASSTLDKAQKDMLKMTKTIQEDQENIVETINQNFEQLGKSIMQREDVFQDMVTSYREVAAAKKTKKWWKVF</sequence>
<dbReference type="PANTHER" id="PTHR30204">
    <property type="entry name" value="REDOX-CYCLING DRUG-SENSING TRANSCRIPTIONAL ACTIVATOR SOXR"/>
    <property type="match status" value="1"/>
</dbReference>
<dbReference type="InterPro" id="IPR009061">
    <property type="entry name" value="DNA-bd_dom_put_sf"/>
</dbReference>
<dbReference type="SMART" id="SM00422">
    <property type="entry name" value="HTH_MERR"/>
    <property type="match status" value="1"/>
</dbReference>
<comment type="caution">
    <text evidence="6">The sequence shown here is derived from an EMBL/GenBank/DDBJ whole genome shotgun (WGS) entry which is preliminary data.</text>
</comment>
<dbReference type="EMBL" id="PGUY01000081">
    <property type="protein sequence ID" value="PLT27748.1"/>
    <property type="molecule type" value="Genomic_DNA"/>
</dbReference>
<dbReference type="Gene3D" id="1.10.1660.10">
    <property type="match status" value="1"/>
</dbReference>
<reference evidence="6 7" key="1">
    <citation type="submission" date="2017-11" db="EMBL/GenBank/DDBJ databases">
        <title>Comparitive Functional Genomics of Dry Heat Resistant strains isolated from the Viking Spacecraft.</title>
        <authorList>
            <person name="Seuylemezian A."/>
            <person name="Cooper K."/>
            <person name="Vaishampayan P."/>
        </authorList>
    </citation>
    <scope>NUCLEOTIDE SEQUENCE [LARGE SCALE GENOMIC DNA]</scope>
    <source>
        <strain evidence="6 7">V1-29</strain>
    </source>
</reference>
<dbReference type="PANTHER" id="PTHR30204:SF69">
    <property type="entry name" value="MERR-FAMILY TRANSCRIPTIONAL REGULATOR"/>
    <property type="match status" value="1"/>
</dbReference>
<evidence type="ECO:0000256" key="4">
    <source>
        <dbReference type="ARBA" id="ARBA00023163"/>
    </source>
</evidence>
<protein>
    <recommendedName>
        <fullName evidence="5">HTH merR-type domain-containing protein</fullName>
    </recommendedName>
</protein>
<evidence type="ECO:0000313" key="7">
    <source>
        <dbReference type="Proteomes" id="UP000234748"/>
    </source>
</evidence>
<evidence type="ECO:0000256" key="2">
    <source>
        <dbReference type="ARBA" id="ARBA00023015"/>
    </source>
</evidence>
<name>A0A2N5M066_9BACI</name>
<dbReference type="Pfam" id="PF13411">
    <property type="entry name" value="MerR_1"/>
    <property type="match status" value="1"/>
</dbReference>
<dbReference type="PROSITE" id="PS50937">
    <property type="entry name" value="HTH_MERR_2"/>
    <property type="match status" value="1"/>
</dbReference>
<organism evidence="6 7">
    <name type="scientific">Peribacillus deserti</name>
    <dbReference type="NCBI Taxonomy" id="673318"/>
    <lineage>
        <taxon>Bacteria</taxon>
        <taxon>Bacillati</taxon>
        <taxon>Bacillota</taxon>
        <taxon>Bacilli</taxon>
        <taxon>Bacillales</taxon>
        <taxon>Bacillaceae</taxon>
        <taxon>Peribacillus</taxon>
    </lineage>
</organism>
<feature type="domain" description="HTH merR-type" evidence="5">
    <location>
        <begin position="9"/>
        <end position="79"/>
    </location>
</feature>
<keyword evidence="3" id="KW-0238">DNA-binding</keyword>
<dbReference type="GO" id="GO:0003677">
    <property type="term" value="F:DNA binding"/>
    <property type="evidence" value="ECO:0007669"/>
    <property type="project" value="UniProtKB-KW"/>
</dbReference>
<evidence type="ECO:0000256" key="3">
    <source>
        <dbReference type="ARBA" id="ARBA00023125"/>
    </source>
</evidence>
<dbReference type="SUPFAM" id="SSF46955">
    <property type="entry name" value="Putative DNA-binding domain"/>
    <property type="match status" value="1"/>
</dbReference>
<keyword evidence="7" id="KW-1185">Reference proteome</keyword>
<dbReference type="CDD" id="cd04764">
    <property type="entry name" value="HTH_MlrA-like_sg1"/>
    <property type="match status" value="1"/>
</dbReference>
<dbReference type="InterPro" id="IPR047057">
    <property type="entry name" value="MerR_fam"/>
</dbReference>
<gene>
    <name evidence="6" type="ORF">CUU66_22310</name>
</gene>
<proteinExistence type="predicted"/>
<dbReference type="RefSeq" id="WP_101645599.1">
    <property type="nucleotide sequence ID" value="NZ_PGUY01000081.1"/>
</dbReference>